<dbReference type="GO" id="GO:0005881">
    <property type="term" value="C:cytoplasmic microtubule"/>
    <property type="evidence" value="ECO:0007669"/>
    <property type="project" value="TreeGrafter"/>
</dbReference>
<dbReference type="Gene3D" id="1.20.5.10">
    <property type="match status" value="1"/>
</dbReference>
<feature type="non-terminal residue" evidence="4">
    <location>
        <position position="130"/>
    </location>
</feature>
<evidence type="ECO:0000259" key="3">
    <source>
        <dbReference type="Pfam" id="PF16689"/>
    </source>
</evidence>
<dbReference type="GO" id="GO:0090090">
    <property type="term" value="P:negative regulation of canonical Wnt signaling pathway"/>
    <property type="evidence" value="ECO:0007669"/>
    <property type="project" value="TreeGrafter"/>
</dbReference>
<dbReference type="InterPro" id="IPR026818">
    <property type="entry name" value="Apc_fam"/>
</dbReference>
<evidence type="ECO:0000313" key="5">
    <source>
        <dbReference type="Proteomes" id="UP000525565"/>
    </source>
</evidence>
<evidence type="ECO:0000256" key="1">
    <source>
        <dbReference type="SAM" id="Coils"/>
    </source>
</evidence>
<dbReference type="GO" id="GO:0016342">
    <property type="term" value="C:catenin complex"/>
    <property type="evidence" value="ECO:0007669"/>
    <property type="project" value="TreeGrafter"/>
</dbReference>
<dbReference type="GO" id="GO:0030877">
    <property type="term" value="C:beta-catenin destruction complex"/>
    <property type="evidence" value="ECO:0007669"/>
    <property type="project" value="TreeGrafter"/>
</dbReference>
<dbReference type="GO" id="GO:0008017">
    <property type="term" value="F:microtubule binding"/>
    <property type="evidence" value="ECO:0007669"/>
    <property type="project" value="TreeGrafter"/>
</dbReference>
<dbReference type="PANTHER" id="PTHR12607:SF3">
    <property type="entry name" value="ADENOMATOUS POLYPOSIS COLI PROTEIN 2"/>
    <property type="match status" value="1"/>
</dbReference>
<dbReference type="GO" id="GO:0007399">
    <property type="term" value="P:nervous system development"/>
    <property type="evidence" value="ECO:0007669"/>
    <property type="project" value="TreeGrafter"/>
</dbReference>
<feature type="non-terminal residue" evidence="4">
    <location>
        <position position="1"/>
    </location>
</feature>
<dbReference type="GO" id="GO:0007389">
    <property type="term" value="P:pattern specification process"/>
    <property type="evidence" value="ECO:0007669"/>
    <property type="project" value="TreeGrafter"/>
</dbReference>
<dbReference type="AlphaFoldDB" id="A0A7K7LH46"/>
<proteinExistence type="predicted"/>
<comment type="caution">
    <text evidence="4">The sequence shown here is derived from an EMBL/GenBank/DDBJ whole genome shotgun (WGS) entry which is preliminary data.</text>
</comment>
<dbReference type="FunFam" id="1.20.5.10:FF:000003">
    <property type="entry name" value="Adenomatous polyposis coli protein 2"/>
    <property type="match status" value="1"/>
</dbReference>
<dbReference type="GO" id="GO:0007026">
    <property type="term" value="P:negative regulation of microtubule depolymerization"/>
    <property type="evidence" value="ECO:0007669"/>
    <property type="project" value="TreeGrafter"/>
</dbReference>
<feature type="coiled-coil region" evidence="1">
    <location>
        <begin position="8"/>
        <end position="56"/>
    </location>
</feature>
<dbReference type="InterPro" id="IPR032038">
    <property type="entry name" value="APC_N"/>
</dbReference>
<dbReference type="PANTHER" id="PTHR12607">
    <property type="entry name" value="ADENOMATOUS POLYPOSIS COLI PROTEIN FAMILY"/>
    <property type="match status" value="1"/>
</dbReference>
<dbReference type="InterPro" id="IPR036149">
    <property type="entry name" value="APC_N_sf"/>
</dbReference>
<protein>
    <submittedName>
        <fullName evidence="4">APCL protein</fullName>
    </submittedName>
</protein>
<sequence>MSGSIASYEQLVRQVEALRKENTHLRRELEDNSHHLSKLENETSDMKEVLKHLQGKLEQEARVMVSSGQTEVLEQLKALQLDISSLYSLKFPEAAGAGEESPRHAAPCRDSAGDLGRATLRLLEELDRER</sequence>
<accession>A0A7K7LH46</accession>
<feature type="region of interest" description="Disordered" evidence="2">
    <location>
        <begin position="94"/>
        <end position="114"/>
    </location>
</feature>
<dbReference type="GO" id="GO:0016477">
    <property type="term" value="P:cell migration"/>
    <property type="evidence" value="ECO:0007669"/>
    <property type="project" value="TreeGrafter"/>
</dbReference>
<keyword evidence="1" id="KW-0175">Coiled coil</keyword>
<name>A0A7K7LH46_9AVES</name>
<evidence type="ECO:0000313" key="4">
    <source>
        <dbReference type="EMBL" id="NWZ30083.1"/>
    </source>
</evidence>
<dbReference type="SUPFAM" id="SSF58050">
    <property type="entry name" value="N-terminal coiled coil domain from apc"/>
    <property type="match status" value="1"/>
</dbReference>
<gene>
    <name evidence="4" type="primary">Apc2_1</name>
    <name evidence="4" type="ORF">ASASCU_R16418</name>
</gene>
<dbReference type="EMBL" id="VZSO01007388">
    <property type="protein sequence ID" value="NWZ30083.1"/>
    <property type="molecule type" value="Genomic_DNA"/>
</dbReference>
<reference evidence="4 5" key="1">
    <citation type="submission" date="2019-09" db="EMBL/GenBank/DDBJ databases">
        <title>Bird 10,000 Genomes (B10K) Project - Family phase.</title>
        <authorList>
            <person name="Zhang G."/>
        </authorList>
    </citation>
    <scope>NUCLEOTIDE SEQUENCE [LARGE SCALE GENOMIC DNA]</scope>
    <source>
        <strain evidence="4">OUT-0051</strain>
        <tissue evidence="4">Kidney</tissue>
    </source>
</reference>
<evidence type="ECO:0000256" key="2">
    <source>
        <dbReference type="SAM" id="MobiDB-lite"/>
    </source>
</evidence>
<feature type="domain" description="Adenomatous polyposis coli N-terminal dimerisation" evidence="3">
    <location>
        <begin position="6"/>
        <end position="57"/>
    </location>
</feature>
<dbReference type="Pfam" id="PF16689">
    <property type="entry name" value="APC_N_CC"/>
    <property type="match status" value="1"/>
</dbReference>
<organism evidence="4 5">
    <name type="scientific">Asarcornis scutulata</name>
    <dbReference type="NCBI Taxonomy" id="75869"/>
    <lineage>
        <taxon>Eukaryota</taxon>
        <taxon>Metazoa</taxon>
        <taxon>Chordata</taxon>
        <taxon>Craniata</taxon>
        <taxon>Vertebrata</taxon>
        <taxon>Euteleostomi</taxon>
        <taxon>Archelosauria</taxon>
        <taxon>Archosauria</taxon>
        <taxon>Dinosauria</taxon>
        <taxon>Saurischia</taxon>
        <taxon>Theropoda</taxon>
        <taxon>Coelurosauria</taxon>
        <taxon>Aves</taxon>
        <taxon>Neognathae</taxon>
        <taxon>Galloanserae</taxon>
        <taxon>Anseriformes</taxon>
        <taxon>Anatidae</taxon>
        <taxon>Anatinae</taxon>
        <taxon>Asarcornis</taxon>
    </lineage>
</organism>
<dbReference type="GO" id="GO:0008013">
    <property type="term" value="F:beta-catenin binding"/>
    <property type="evidence" value="ECO:0007669"/>
    <property type="project" value="InterPro"/>
</dbReference>
<keyword evidence="5" id="KW-1185">Reference proteome</keyword>
<dbReference type="GO" id="GO:0001708">
    <property type="term" value="P:cell fate specification"/>
    <property type="evidence" value="ECO:0007669"/>
    <property type="project" value="TreeGrafter"/>
</dbReference>
<dbReference type="Proteomes" id="UP000525565">
    <property type="component" value="Unassembled WGS sequence"/>
</dbReference>
<dbReference type="GO" id="GO:0045295">
    <property type="term" value="F:gamma-catenin binding"/>
    <property type="evidence" value="ECO:0007669"/>
    <property type="project" value="TreeGrafter"/>
</dbReference>